<sequence length="262" mass="29668">MDQHQPQEILYVALTALEPLQDLNAFRARLGLPPSRHLISSVANLQQPQGENSRAYQGNVFLRRNIPAAIADEQNCRLWITGLPPTCTVHQLLKCISIGPIYACHINEPNSTGPKIWETAAASLTFFTADAANRFLALDAVQRFTVEGHVTRMVRHRIRTESVYVNGRSRVLRIVGDPNIVQPEYLSRIFSEGWEIRFDTDYMRFTADEEGKFNEIIWAFGSFRAQAHVIYMNINKFFAGRAQAMYIADPCVQGGYEYGTLS</sequence>
<dbReference type="InterPro" id="IPR035979">
    <property type="entry name" value="RBD_domain_sf"/>
</dbReference>
<name>A0A4Z0Z021_9PEZI</name>
<dbReference type="Proteomes" id="UP000297716">
    <property type="component" value="Unassembled WGS sequence"/>
</dbReference>
<dbReference type="EMBL" id="SKBN01000058">
    <property type="protein sequence ID" value="TGJ84830.1"/>
    <property type="molecule type" value="Genomic_DNA"/>
</dbReference>
<protein>
    <recommendedName>
        <fullName evidence="3">RRM domain-containing protein</fullName>
    </recommendedName>
</protein>
<evidence type="ECO:0000313" key="1">
    <source>
        <dbReference type="EMBL" id="TGJ84830.1"/>
    </source>
</evidence>
<gene>
    <name evidence="1" type="ORF">E0Z10_g3903</name>
</gene>
<dbReference type="OrthoDB" id="3508416at2759"/>
<evidence type="ECO:0000313" key="2">
    <source>
        <dbReference type="Proteomes" id="UP000297716"/>
    </source>
</evidence>
<dbReference type="CDD" id="cd00590">
    <property type="entry name" value="RRM_SF"/>
    <property type="match status" value="1"/>
</dbReference>
<proteinExistence type="predicted"/>
<dbReference type="SUPFAM" id="SSF54928">
    <property type="entry name" value="RNA-binding domain, RBD"/>
    <property type="match status" value="1"/>
</dbReference>
<evidence type="ECO:0008006" key="3">
    <source>
        <dbReference type="Google" id="ProtNLM"/>
    </source>
</evidence>
<dbReference type="GO" id="GO:0003676">
    <property type="term" value="F:nucleic acid binding"/>
    <property type="evidence" value="ECO:0007669"/>
    <property type="project" value="InterPro"/>
</dbReference>
<dbReference type="AlphaFoldDB" id="A0A4Z0Z021"/>
<dbReference type="STRING" id="37992.A0A4Z0Z021"/>
<accession>A0A4Z0Z021</accession>
<comment type="caution">
    <text evidence="1">The sequence shown here is derived from an EMBL/GenBank/DDBJ whole genome shotgun (WGS) entry which is preliminary data.</text>
</comment>
<organism evidence="1 2">
    <name type="scientific">Xylaria hypoxylon</name>
    <dbReference type="NCBI Taxonomy" id="37992"/>
    <lineage>
        <taxon>Eukaryota</taxon>
        <taxon>Fungi</taxon>
        <taxon>Dikarya</taxon>
        <taxon>Ascomycota</taxon>
        <taxon>Pezizomycotina</taxon>
        <taxon>Sordariomycetes</taxon>
        <taxon>Xylariomycetidae</taxon>
        <taxon>Xylariales</taxon>
        <taxon>Xylariaceae</taxon>
        <taxon>Xylaria</taxon>
    </lineage>
</organism>
<keyword evidence="2" id="KW-1185">Reference proteome</keyword>
<reference evidence="1 2" key="1">
    <citation type="submission" date="2019-03" db="EMBL/GenBank/DDBJ databases">
        <title>Draft genome sequence of Xylaria hypoxylon DSM 108379, a ubiquitous saprotrophic-parasitic fungi on hardwood.</title>
        <authorList>
            <person name="Buettner E."/>
            <person name="Leonhardt S."/>
            <person name="Gebauer A.M."/>
            <person name="Liers C."/>
            <person name="Hofrichter M."/>
            <person name="Kellner H."/>
        </authorList>
    </citation>
    <scope>NUCLEOTIDE SEQUENCE [LARGE SCALE GENOMIC DNA]</scope>
    <source>
        <strain evidence="1 2">DSM 108379</strain>
    </source>
</reference>